<dbReference type="InterPro" id="IPR043128">
    <property type="entry name" value="Rev_trsase/Diguanyl_cyclase"/>
</dbReference>
<reference evidence="2" key="1">
    <citation type="submission" date="2015-10" db="EMBL/GenBank/DDBJ databases">
        <authorList>
            <person name="Martinez-Garcia P.J."/>
            <person name="Crepeau M.W."/>
            <person name="Puiu D."/>
            <person name="Gonzalez-Ibeas D."/>
            <person name="Whalen J."/>
            <person name="Stevens K."/>
            <person name="Paul R."/>
            <person name="Butterfield T."/>
            <person name="Britton M."/>
            <person name="Reagan R."/>
            <person name="Chakraborty S."/>
            <person name="Walawage S.L."/>
            <person name="Vasquez-Gross H.A."/>
            <person name="Cardeno C."/>
            <person name="Famula R."/>
            <person name="Pratt K."/>
            <person name="Kuruganti S."/>
            <person name="Aradhya M.K."/>
            <person name="Leslie C.A."/>
            <person name="Dandekar A.M."/>
            <person name="Salzberg S.L."/>
            <person name="Wegrzyn J.L."/>
            <person name="Langley C.H."/>
            <person name="Neale D.B."/>
        </authorList>
    </citation>
    <scope>NUCLEOTIDE SEQUENCE</scope>
    <source>
        <tissue evidence="2">Leaves</tissue>
    </source>
</reference>
<evidence type="ECO:0000313" key="3">
    <source>
        <dbReference type="Proteomes" id="UP000619265"/>
    </source>
</evidence>
<dbReference type="PANTHER" id="PTHR24559:SF444">
    <property type="entry name" value="REVERSE TRANSCRIPTASE DOMAIN-CONTAINING PROTEIN"/>
    <property type="match status" value="1"/>
</dbReference>
<dbReference type="SUPFAM" id="SSF56672">
    <property type="entry name" value="DNA/RNA polymerases"/>
    <property type="match status" value="1"/>
</dbReference>
<organism evidence="2 3">
    <name type="scientific">Juglans regia</name>
    <name type="common">English walnut</name>
    <dbReference type="NCBI Taxonomy" id="51240"/>
    <lineage>
        <taxon>Eukaryota</taxon>
        <taxon>Viridiplantae</taxon>
        <taxon>Streptophyta</taxon>
        <taxon>Embryophyta</taxon>
        <taxon>Tracheophyta</taxon>
        <taxon>Spermatophyta</taxon>
        <taxon>Magnoliopsida</taxon>
        <taxon>eudicotyledons</taxon>
        <taxon>Gunneridae</taxon>
        <taxon>Pentapetalae</taxon>
        <taxon>rosids</taxon>
        <taxon>fabids</taxon>
        <taxon>Fagales</taxon>
        <taxon>Juglandaceae</taxon>
        <taxon>Juglans</taxon>
    </lineage>
</organism>
<evidence type="ECO:0000313" key="2">
    <source>
        <dbReference type="EMBL" id="KAF5481540.1"/>
    </source>
</evidence>
<comment type="caution">
    <text evidence="2">The sequence shown here is derived from an EMBL/GenBank/DDBJ whole genome shotgun (WGS) entry which is preliminary data.</text>
</comment>
<dbReference type="Gene3D" id="3.30.70.270">
    <property type="match status" value="1"/>
</dbReference>
<dbReference type="Pfam" id="PF00078">
    <property type="entry name" value="RVT_1"/>
    <property type="match status" value="1"/>
</dbReference>
<reference evidence="2" key="2">
    <citation type="submission" date="2020-03" db="EMBL/GenBank/DDBJ databases">
        <title>Walnut 2.0.</title>
        <authorList>
            <person name="Marrano A."/>
            <person name="Britton M."/>
            <person name="Zimin A.V."/>
            <person name="Zaini P.A."/>
            <person name="Workman R."/>
            <person name="Puiu D."/>
            <person name="Bianco L."/>
            <person name="Allen B.J."/>
            <person name="Troggio M."/>
            <person name="Leslie C.A."/>
            <person name="Timp W."/>
            <person name="Dendekar A."/>
            <person name="Salzberg S.L."/>
            <person name="Neale D.B."/>
        </authorList>
    </citation>
    <scope>NUCLEOTIDE SEQUENCE</scope>
    <source>
        <tissue evidence="2">Leaves</tissue>
    </source>
</reference>
<feature type="domain" description="Reverse transcriptase" evidence="1">
    <location>
        <begin position="14"/>
        <end position="169"/>
    </location>
</feature>
<evidence type="ECO:0000259" key="1">
    <source>
        <dbReference type="PROSITE" id="PS50878"/>
    </source>
</evidence>
<proteinExistence type="predicted"/>
<name>A0A834D9A1_JUGRE</name>
<dbReference type="InterPro" id="IPR043502">
    <property type="entry name" value="DNA/RNA_pol_sf"/>
</dbReference>
<dbReference type="InterPro" id="IPR000477">
    <property type="entry name" value="RT_dom"/>
</dbReference>
<dbReference type="Gene3D" id="3.10.10.10">
    <property type="entry name" value="HIV Type 1 Reverse Transcriptase, subunit A, domain 1"/>
    <property type="match status" value="1"/>
</dbReference>
<accession>A0A834D9A1</accession>
<dbReference type="InterPro" id="IPR053134">
    <property type="entry name" value="RNA-dir_DNA_polymerase"/>
</dbReference>
<protein>
    <recommendedName>
        <fullName evidence="1">Reverse transcriptase domain-containing protein</fullName>
    </recommendedName>
</protein>
<dbReference type="PANTHER" id="PTHR24559">
    <property type="entry name" value="TRANSPOSON TY3-I GAG-POL POLYPROTEIN"/>
    <property type="match status" value="1"/>
</dbReference>
<dbReference type="Proteomes" id="UP000619265">
    <property type="component" value="Unassembled WGS sequence"/>
</dbReference>
<dbReference type="AlphaFoldDB" id="A0A834D9A1"/>
<dbReference type="CDD" id="cd01647">
    <property type="entry name" value="RT_LTR"/>
    <property type="match status" value="1"/>
</dbReference>
<dbReference type="PROSITE" id="PS50878">
    <property type="entry name" value="RT_POL"/>
    <property type="match status" value="1"/>
</dbReference>
<sequence length="169" mass="20205">MTPLELKEQIEELQEKGFIRPSSSPWDAPILFVKKKDGCLRMCIDYKELNKVTVKNKYPLLRIDNLLDQLQYSSVFSKIDLVSSYHHLKIREEDIPKTAFQTRYRHYKFLVMSFNLTNAPVTFMDMMNKVFKPYLHKFVVIFIDNILIYSRSEEEHKQHLCLALERLKE</sequence>
<gene>
    <name evidence="2" type="ORF">F2P56_002181</name>
</gene>
<dbReference type="Gramene" id="Jr01_23610_p1">
    <property type="protein sequence ID" value="cds.Jr01_23610_p1"/>
    <property type="gene ID" value="Jr01_23610"/>
</dbReference>
<dbReference type="EMBL" id="LIHL02000001">
    <property type="protein sequence ID" value="KAF5481540.1"/>
    <property type="molecule type" value="Genomic_DNA"/>
</dbReference>